<evidence type="ECO:0000313" key="3">
    <source>
        <dbReference type="EMBL" id="TXN30412.1"/>
    </source>
</evidence>
<dbReference type="SUPFAM" id="SSF56235">
    <property type="entry name" value="N-terminal nucleophile aminohydrolases (Ntn hydrolases)"/>
    <property type="match status" value="1"/>
</dbReference>
<organism evidence="3 4">
    <name type="scientific">Lacisediminihabitans profunda</name>
    <dbReference type="NCBI Taxonomy" id="2594790"/>
    <lineage>
        <taxon>Bacteria</taxon>
        <taxon>Bacillati</taxon>
        <taxon>Actinomycetota</taxon>
        <taxon>Actinomycetes</taxon>
        <taxon>Micrococcales</taxon>
        <taxon>Microbacteriaceae</taxon>
        <taxon>Lacisediminihabitans</taxon>
    </lineage>
</organism>
<accession>A0A5C8UPR0</accession>
<dbReference type="InterPro" id="IPR029055">
    <property type="entry name" value="Ntn_hydrolases_N"/>
</dbReference>
<reference evidence="3 4" key="1">
    <citation type="submission" date="2019-08" db="EMBL/GenBank/DDBJ databases">
        <title>Bacterial whole genome sequence for Glaciihabitans sp. CHu50b-6-2.</title>
        <authorList>
            <person name="Jin L."/>
        </authorList>
    </citation>
    <scope>NUCLEOTIDE SEQUENCE [LARGE SCALE GENOMIC DNA]</scope>
    <source>
        <strain evidence="3 4">CHu50b-6-2</strain>
    </source>
</reference>
<dbReference type="PROSITE" id="PS51278">
    <property type="entry name" value="GATASE_TYPE_2"/>
    <property type="match status" value="1"/>
</dbReference>
<dbReference type="RefSeq" id="WP_147783596.1">
    <property type="nucleotide sequence ID" value="NZ_VRMG01000007.1"/>
</dbReference>
<dbReference type="AlphaFoldDB" id="A0A5C8UPR0"/>
<proteinExistence type="predicted"/>
<keyword evidence="1" id="KW-0315">Glutamine amidotransferase</keyword>
<dbReference type="Proteomes" id="UP000321379">
    <property type="component" value="Unassembled WGS sequence"/>
</dbReference>
<dbReference type="InterPro" id="IPR017932">
    <property type="entry name" value="GATase_2_dom"/>
</dbReference>
<dbReference type="EMBL" id="VRMG01000007">
    <property type="protein sequence ID" value="TXN30412.1"/>
    <property type="molecule type" value="Genomic_DNA"/>
</dbReference>
<evidence type="ECO:0000259" key="2">
    <source>
        <dbReference type="PROSITE" id="PS51278"/>
    </source>
</evidence>
<dbReference type="InterPro" id="IPR026869">
    <property type="entry name" value="EgtC-like"/>
</dbReference>
<dbReference type="Gene3D" id="3.60.20.10">
    <property type="entry name" value="Glutamine Phosphoribosylpyrophosphate, subunit 1, domain 1"/>
    <property type="match status" value="1"/>
</dbReference>
<name>A0A5C8UPR0_9MICO</name>
<comment type="caution">
    <text evidence="3">The sequence shown here is derived from an EMBL/GenBank/DDBJ whole genome shotgun (WGS) entry which is preliminary data.</text>
</comment>
<keyword evidence="4" id="KW-1185">Reference proteome</keyword>
<evidence type="ECO:0000256" key="1">
    <source>
        <dbReference type="ARBA" id="ARBA00022962"/>
    </source>
</evidence>
<gene>
    <name evidence="3" type="ORF">FVP33_10485</name>
</gene>
<sequence>MLGYVAPRAHRTSEAIGTDTLAQFTALAHLHADGWGVATLDASGDVGVTGGRSQASPAELAPHVDPPARARTIYLRFASRGSPPTPENTQPFLRDRLAFQHNGLMAPRDRALEMLSVEDRLHLRGTTDSEVYFAVLRSELQGQPTGDPGLSDVARAVTRLRAQYPASCLNALLLTKHGLIVVHSAGTASAPLAAFAAREADPTRLPPGHGSDYNILRYTSTESGAHVVSTTGVEQDGWTDLPADSISLITAAAVIHLAL</sequence>
<evidence type="ECO:0000313" key="4">
    <source>
        <dbReference type="Proteomes" id="UP000321379"/>
    </source>
</evidence>
<dbReference type="Pfam" id="PF13230">
    <property type="entry name" value="GATase_4"/>
    <property type="match status" value="1"/>
</dbReference>
<feature type="domain" description="Glutamine amidotransferase type-2" evidence="2">
    <location>
        <begin position="1"/>
        <end position="252"/>
    </location>
</feature>
<protein>
    <recommendedName>
        <fullName evidence="2">Glutamine amidotransferase type-2 domain-containing protein</fullName>
    </recommendedName>
</protein>